<keyword evidence="3" id="KW-1185">Reference proteome</keyword>
<evidence type="ECO:0000256" key="1">
    <source>
        <dbReference type="SAM" id="MobiDB-lite"/>
    </source>
</evidence>
<dbReference type="AlphaFoldDB" id="A0A1G5MAI7"/>
<gene>
    <name evidence="2" type="ORF">SAMN03080610_00261</name>
</gene>
<evidence type="ECO:0000313" key="2">
    <source>
        <dbReference type="EMBL" id="SCZ21410.1"/>
    </source>
</evidence>
<organism evidence="2 3">
    <name type="scientific">Afifella marina DSM 2698</name>
    <dbReference type="NCBI Taxonomy" id="1120955"/>
    <lineage>
        <taxon>Bacteria</taxon>
        <taxon>Pseudomonadati</taxon>
        <taxon>Pseudomonadota</taxon>
        <taxon>Alphaproteobacteria</taxon>
        <taxon>Hyphomicrobiales</taxon>
        <taxon>Afifellaceae</taxon>
        <taxon>Afifella</taxon>
    </lineage>
</organism>
<protein>
    <submittedName>
        <fullName evidence="2">Uncharacterized protein</fullName>
    </submittedName>
</protein>
<dbReference type="EMBL" id="FMVW01000001">
    <property type="protein sequence ID" value="SCZ21410.1"/>
    <property type="molecule type" value="Genomic_DNA"/>
</dbReference>
<evidence type="ECO:0000313" key="3">
    <source>
        <dbReference type="Proteomes" id="UP000199347"/>
    </source>
</evidence>
<reference evidence="2 3" key="1">
    <citation type="submission" date="2016-10" db="EMBL/GenBank/DDBJ databases">
        <authorList>
            <person name="de Groot N.N."/>
        </authorList>
    </citation>
    <scope>NUCLEOTIDE SEQUENCE [LARGE SCALE GENOMIC DNA]</scope>
    <source>
        <strain evidence="2 3">DSM 2698</strain>
    </source>
</reference>
<dbReference type="Proteomes" id="UP000199347">
    <property type="component" value="Unassembled WGS sequence"/>
</dbReference>
<accession>A0A1G5MAI7</accession>
<sequence length="125" mass="13251">MAASHPGRPANLAMASETDTAVATKVAATYPVSSANRHCHDSANAGKHRLLRPTTPAGLSRFHPAEPVNSGIDVPGCSEEQDYQRATASLMPVSSSISTSRWTFTAGARLGSRPLTKSWSMTMVR</sequence>
<feature type="region of interest" description="Disordered" evidence="1">
    <location>
        <begin position="36"/>
        <end position="74"/>
    </location>
</feature>
<name>A0A1G5MAI7_AFIMA</name>
<proteinExistence type="predicted"/>